<dbReference type="SUPFAM" id="SSF46785">
    <property type="entry name" value="Winged helix' DNA-binding domain"/>
    <property type="match status" value="1"/>
</dbReference>
<dbReference type="Pfam" id="PF00891">
    <property type="entry name" value="Methyltransf_2"/>
    <property type="match status" value="1"/>
</dbReference>
<feature type="domain" description="O-methyltransferase C-terminal" evidence="4">
    <location>
        <begin position="133"/>
        <end position="275"/>
    </location>
</feature>
<keyword evidence="1 6" id="KW-0489">Methyltransferase</keyword>
<evidence type="ECO:0000256" key="1">
    <source>
        <dbReference type="ARBA" id="ARBA00022603"/>
    </source>
</evidence>
<keyword evidence="7" id="KW-1185">Reference proteome</keyword>
<dbReference type="InterPro" id="IPR012967">
    <property type="entry name" value="COMT_dimerisation"/>
</dbReference>
<evidence type="ECO:0000259" key="5">
    <source>
        <dbReference type="Pfam" id="PF08100"/>
    </source>
</evidence>
<gene>
    <name evidence="6" type="ORF">SAMN04487818_11230</name>
</gene>
<dbReference type="InterPro" id="IPR016461">
    <property type="entry name" value="COMT-like"/>
</dbReference>
<evidence type="ECO:0000259" key="4">
    <source>
        <dbReference type="Pfam" id="PF00891"/>
    </source>
</evidence>
<evidence type="ECO:0000313" key="7">
    <source>
        <dbReference type="Proteomes" id="UP000199051"/>
    </source>
</evidence>
<organism evidence="6 7">
    <name type="scientific">Actinokineospora terrae</name>
    <dbReference type="NCBI Taxonomy" id="155974"/>
    <lineage>
        <taxon>Bacteria</taxon>
        <taxon>Bacillati</taxon>
        <taxon>Actinomycetota</taxon>
        <taxon>Actinomycetes</taxon>
        <taxon>Pseudonocardiales</taxon>
        <taxon>Pseudonocardiaceae</taxon>
        <taxon>Actinokineospora</taxon>
    </lineage>
</organism>
<dbReference type="EMBL" id="FOGI01000012">
    <property type="protein sequence ID" value="SES39133.1"/>
    <property type="molecule type" value="Genomic_DNA"/>
</dbReference>
<keyword evidence="2 6" id="KW-0808">Transferase</keyword>
<dbReference type="InterPro" id="IPR029063">
    <property type="entry name" value="SAM-dependent_MTases_sf"/>
</dbReference>
<evidence type="ECO:0000256" key="2">
    <source>
        <dbReference type="ARBA" id="ARBA00022679"/>
    </source>
</evidence>
<dbReference type="PROSITE" id="PS51683">
    <property type="entry name" value="SAM_OMT_II"/>
    <property type="match status" value="1"/>
</dbReference>
<dbReference type="GO" id="GO:0032259">
    <property type="term" value="P:methylation"/>
    <property type="evidence" value="ECO:0007669"/>
    <property type="project" value="UniProtKB-KW"/>
</dbReference>
<dbReference type="Pfam" id="PF08100">
    <property type="entry name" value="Dimerisation"/>
    <property type="match status" value="1"/>
</dbReference>
<sequence>MTAHPADPSPLAAVASGFMAAKQLFAASELGIFAALAGGAGTAAEVAFAAAVPERSARILLDAMVGLGLVSYVDGSYRNTDATAAYLSGGDGLDLRPWLSFWDGLSYPHWLGYTDSMRTAEPQPFDMGGERMGAFMSGVQTYNSLHAQQLAAVYDFTPHRNLLDLAGLSTAFLDEAHKRNPLLRGAFVSTDMMLRMARGGAPAGFTDFAEFHEADPLTTAVPGHYDSVLLEHVLHRFTPEENRTILTRAREVVDAGATLLVLDFLLDPTDGRRLDPVLAGEYLVIDGTVVYPEDEVRTWLDATGWRWVETRPVPGSPRVVIAQAV</sequence>
<keyword evidence="3" id="KW-0949">S-adenosyl-L-methionine</keyword>
<dbReference type="AlphaFoldDB" id="A0A1H9X0F5"/>
<dbReference type="Proteomes" id="UP000199051">
    <property type="component" value="Unassembled WGS sequence"/>
</dbReference>
<name>A0A1H9X0F5_9PSEU</name>
<protein>
    <submittedName>
        <fullName evidence="6">O-methyltransferase</fullName>
    </submittedName>
</protein>
<dbReference type="PANTHER" id="PTHR43712">
    <property type="entry name" value="PUTATIVE (AFU_ORTHOLOGUE AFUA_4G14580)-RELATED"/>
    <property type="match status" value="1"/>
</dbReference>
<feature type="domain" description="O-methyltransferase dimerisation" evidence="5">
    <location>
        <begin position="14"/>
        <end position="88"/>
    </location>
</feature>
<dbReference type="SUPFAM" id="SSF53335">
    <property type="entry name" value="S-adenosyl-L-methionine-dependent methyltransferases"/>
    <property type="match status" value="1"/>
</dbReference>
<accession>A0A1H9X0F5</accession>
<dbReference type="GO" id="GO:0008171">
    <property type="term" value="F:O-methyltransferase activity"/>
    <property type="evidence" value="ECO:0007669"/>
    <property type="project" value="InterPro"/>
</dbReference>
<dbReference type="InterPro" id="IPR036388">
    <property type="entry name" value="WH-like_DNA-bd_sf"/>
</dbReference>
<evidence type="ECO:0000313" key="6">
    <source>
        <dbReference type="EMBL" id="SES39133.1"/>
    </source>
</evidence>
<reference evidence="7" key="1">
    <citation type="submission" date="2016-10" db="EMBL/GenBank/DDBJ databases">
        <authorList>
            <person name="Varghese N."/>
            <person name="Submissions S."/>
        </authorList>
    </citation>
    <scope>NUCLEOTIDE SEQUENCE [LARGE SCALE GENOMIC DNA]</scope>
    <source>
        <strain evidence="7">DSM 44260</strain>
    </source>
</reference>
<dbReference type="Gene3D" id="3.40.50.150">
    <property type="entry name" value="Vaccinia Virus protein VP39"/>
    <property type="match status" value="1"/>
</dbReference>
<dbReference type="Gene3D" id="1.10.10.10">
    <property type="entry name" value="Winged helix-like DNA-binding domain superfamily/Winged helix DNA-binding domain"/>
    <property type="match status" value="1"/>
</dbReference>
<dbReference type="InterPro" id="IPR001077">
    <property type="entry name" value="COMT_C"/>
</dbReference>
<dbReference type="InterPro" id="IPR036390">
    <property type="entry name" value="WH_DNA-bd_sf"/>
</dbReference>
<dbReference type="STRING" id="155974.SAMN04487818_11230"/>
<dbReference type="GO" id="GO:0046983">
    <property type="term" value="F:protein dimerization activity"/>
    <property type="evidence" value="ECO:0007669"/>
    <property type="project" value="InterPro"/>
</dbReference>
<dbReference type="PANTHER" id="PTHR43712:SF2">
    <property type="entry name" value="O-METHYLTRANSFERASE CICE"/>
    <property type="match status" value="1"/>
</dbReference>
<dbReference type="RefSeq" id="WP_092783921.1">
    <property type="nucleotide sequence ID" value="NZ_FOGI01000012.1"/>
</dbReference>
<evidence type="ECO:0000256" key="3">
    <source>
        <dbReference type="ARBA" id="ARBA00022691"/>
    </source>
</evidence>
<proteinExistence type="predicted"/>